<accession>A0A448XC78</accession>
<organism evidence="1 2">
    <name type="scientific">Protopolystoma xenopodis</name>
    <dbReference type="NCBI Taxonomy" id="117903"/>
    <lineage>
        <taxon>Eukaryota</taxon>
        <taxon>Metazoa</taxon>
        <taxon>Spiralia</taxon>
        <taxon>Lophotrochozoa</taxon>
        <taxon>Platyhelminthes</taxon>
        <taxon>Monogenea</taxon>
        <taxon>Polyopisthocotylea</taxon>
        <taxon>Polystomatidea</taxon>
        <taxon>Polystomatidae</taxon>
        <taxon>Protopolystoma</taxon>
    </lineage>
</organism>
<sequence length="117" mass="13676">MTTGLEFLEEKLHRRISPAFLSQRVSGPFDTQFLTNQLTPDVRIRQPTMKENRRQYGVPKNRLLLDFAPVNPSRIRGLSRFGPAQLLGHKIKRCHFVRPQTCYQYQVSQRVKSPCNH</sequence>
<evidence type="ECO:0000313" key="2">
    <source>
        <dbReference type="Proteomes" id="UP000784294"/>
    </source>
</evidence>
<keyword evidence="2" id="KW-1185">Reference proteome</keyword>
<gene>
    <name evidence="1" type="ORF">PXEA_LOCUS26913</name>
</gene>
<dbReference type="EMBL" id="CAAALY010245837">
    <property type="protein sequence ID" value="VEL33473.1"/>
    <property type="molecule type" value="Genomic_DNA"/>
</dbReference>
<proteinExistence type="predicted"/>
<dbReference type="Proteomes" id="UP000784294">
    <property type="component" value="Unassembled WGS sequence"/>
</dbReference>
<name>A0A448XC78_9PLAT</name>
<dbReference type="AlphaFoldDB" id="A0A448XC78"/>
<reference evidence="1" key="1">
    <citation type="submission" date="2018-11" db="EMBL/GenBank/DDBJ databases">
        <authorList>
            <consortium name="Pathogen Informatics"/>
        </authorList>
    </citation>
    <scope>NUCLEOTIDE SEQUENCE</scope>
</reference>
<comment type="caution">
    <text evidence="1">The sequence shown here is derived from an EMBL/GenBank/DDBJ whole genome shotgun (WGS) entry which is preliminary data.</text>
</comment>
<protein>
    <submittedName>
        <fullName evidence="1">Uncharacterized protein</fullName>
    </submittedName>
</protein>
<evidence type="ECO:0000313" key="1">
    <source>
        <dbReference type="EMBL" id="VEL33473.1"/>
    </source>
</evidence>